<dbReference type="Pfam" id="PF13927">
    <property type="entry name" value="Ig_3"/>
    <property type="match status" value="1"/>
</dbReference>
<dbReference type="GO" id="GO:0030424">
    <property type="term" value="C:axon"/>
    <property type="evidence" value="ECO:0007669"/>
    <property type="project" value="TreeGrafter"/>
</dbReference>
<dbReference type="PANTHER" id="PTHR10075">
    <property type="entry name" value="BASIGIN RELATED"/>
    <property type="match status" value="1"/>
</dbReference>
<dbReference type="Gene3D" id="2.60.40.10">
    <property type="entry name" value="Immunoglobulins"/>
    <property type="match status" value="1"/>
</dbReference>
<reference evidence="3" key="2">
    <citation type="submission" date="2020-05" db="UniProtKB">
        <authorList>
            <consortium name="EnsemblMetazoa"/>
        </authorList>
    </citation>
    <scope>IDENTIFICATION</scope>
    <source>
        <strain evidence="3">IAEA</strain>
    </source>
</reference>
<dbReference type="GO" id="GO:0007411">
    <property type="term" value="P:axon guidance"/>
    <property type="evidence" value="ECO:0007669"/>
    <property type="project" value="TreeGrafter"/>
</dbReference>
<dbReference type="SMART" id="SM00408">
    <property type="entry name" value="IGc2"/>
    <property type="match status" value="1"/>
</dbReference>
<evidence type="ECO:0000259" key="2">
    <source>
        <dbReference type="PROSITE" id="PS50835"/>
    </source>
</evidence>
<dbReference type="SUPFAM" id="SSF48726">
    <property type="entry name" value="Immunoglobulin"/>
    <property type="match status" value="1"/>
</dbReference>
<proteinExistence type="predicted"/>
<keyword evidence="4" id="KW-1185">Reference proteome</keyword>
<dbReference type="VEuPathDB" id="VectorBase:GPAI039366"/>
<dbReference type="GO" id="GO:0005886">
    <property type="term" value="C:plasma membrane"/>
    <property type="evidence" value="ECO:0007669"/>
    <property type="project" value="TreeGrafter"/>
</dbReference>
<evidence type="ECO:0000313" key="3">
    <source>
        <dbReference type="EnsemblMetazoa" id="GPAI039366-PA"/>
    </source>
</evidence>
<dbReference type="InterPro" id="IPR003598">
    <property type="entry name" value="Ig_sub2"/>
</dbReference>
<evidence type="ECO:0000256" key="1">
    <source>
        <dbReference type="ARBA" id="ARBA00023319"/>
    </source>
</evidence>
<dbReference type="GO" id="GO:0098632">
    <property type="term" value="F:cell-cell adhesion mediator activity"/>
    <property type="evidence" value="ECO:0007669"/>
    <property type="project" value="TreeGrafter"/>
</dbReference>
<sequence length="302" mass="34392">MSEDPPEIIKKPQNQGVRVGGVASFYCAARGDPPPSIVWRKNGKKVSGTQSRYTVLEQTGGVSILRIEPVRAGRDDAPYECVAENGHVKETPDNYAPTQYKGFTRLLQQKTEIYTIFGYTNVTQTLDQFLSPAASLGRNVELNVQLDVNPILCSVLKNDKEERPQPTRLQMNLRLVYSNIILNAKPLLAPTKTSAHLSKCNSLFLERDITAVFSREIKKLLSESQRMKPTDRNILPMFFKSRHKLLIEIHRRICDLWFVLKHEPRRETNYRLLSIFEVKASISSRGKSYKSIEDIEEGLQAM</sequence>
<evidence type="ECO:0000313" key="4">
    <source>
        <dbReference type="Proteomes" id="UP000092445"/>
    </source>
</evidence>
<dbReference type="PROSITE" id="PS50835">
    <property type="entry name" value="IG_LIKE"/>
    <property type="match status" value="1"/>
</dbReference>
<dbReference type="EnsemblMetazoa" id="GPAI039366-RA">
    <property type="protein sequence ID" value="GPAI039366-PA"/>
    <property type="gene ID" value="GPAI039366"/>
</dbReference>
<dbReference type="GO" id="GO:0007156">
    <property type="term" value="P:homophilic cell adhesion via plasma membrane adhesion molecules"/>
    <property type="evidence" value="ECO:0007669"/>
    <property type="project" value="TreeGrafter"/>
</dbReference>
<reference evidence="4" key="1">
    <citation type="submission" date="2014-03" db="EMBL/GenBank/DDBJ databases">
        <authorList>
            <person name="Aksoy S."/>
            <person name="Warren W."/>
            <person name="Wilson R.K."/>
        </authorList>
    </citation>
    <scope>NUCLEOTIDE SEQUENCE [LARGE SCALE GENOMIC DNA]</scope>
    <source>
        <strain evidence="4">IAEA</strain>
    </source>
</reference>
<organism evidence="3 4">
    <name type="scientific">Glossina pallidipes</name>
    <name type="common">Tsetse fly</name>
    <dbReference type="NCBI Taxonomy" id="7398"/>
    <lineage>
        <taxon>Eukaryota</taxon>
        <taxon>Metazoa</taxon>
        <taxon>Ecdysozoa</taxon>
        <taxon>Arthropoda</taxon>
        <taxon>Hexapoda</taxon>
        <taxon>Insecta</taxon>
        <taxon>Pterygota</taxon>
        <taxon>Neoptera</taxon>
        <taxon>Endopterygota</taxon>
        <taxon>Diptera</taxon>
        <taxon>Brachycera</taxon>
        <taxon>Muscomorpha</taxon>
        <taxon>Hippoboscoidea</taxon>
        <taxon>Glossinidae</taxon>
        <taxon>Glossina</taxon>
    </lineage>
</organism>
<accession>A0A1B0AAI5</accession>
<feature type="domain" description="Ig-like" evidence="2">
    <location>
        <begin position="6"/>
        <end position="104"/>
    </location>
</feature>
<dbReference type="AlphaFoldDB" id="A0A1B0AAI5"/>
<dbReference type="PANTHER" id="PTHR10075:SF100">
    <property type="entry name" value="FASCICLIN-2"/>
    <property type="match status" value="1"/>
</dbReference>
<dbReference type="GO" id="GO:0070593">
    <property type="term" value="P:dendrite self-avoidance"/>
    <property type="evidence" value="ECO:0007669"/>
    <property type="project" value="TreeGrafter"/>
</dbReference>
<dbReference type="FunFam" id="2.60.40.10:FF:000023">
    <property type="entry name" value="receptor-type tyrosine-protein phosphatase delta isoform X2"/>
    <property type="match status" value="1"/>
</dbReference>
<dbReference type="Proteomes" id="UP000092445">
    <property type="component" value="Unassembled WGS sequence"/>
</dbReference>
<dbReference type="STRING" id="7398.A0A1B0AAI5"/>
<name>A0A1B0AAI5_GLOPL</name>
<dbReference type="InterPro" id="IPR013783">
    <property type="entry name" value="Ig-like_fold"/>
</dbReference>
<dbReference type="InterPro" id="IPR007110">
    <property type="entry name" value="Ig-like_dom"/>
</dbReference>
<dbReference type="SMART" id="SM00409">
    <property type="entry name" value="IG"/>
    <property type="match status" value="1"/>
</dbReference>
<dbReference type="InterPro" id="IPR036179">
    <property type="entry name" value="Ig-like_dom_sf"/>
</dbReference>
<keyword evidence="1" id="KW-0393">Immunoglobulin domain</keyword>
<dbReference type="InterPro" id="IPR003599">
    <property type="entry name" value="Ig_sub"/>
</dbReference>
<protein>
    <submittedName>
        <fullName evidence="3">Ig-like domain-containing protein</fullName>
    </submittedName>
</protein>